<feature type="region of interest" description="Disordered" evidence="2">
    <location>
        <begin position="1"/>
        <end position="28"/>
    </location>
</feature>
<dbReference type="InterPro" id="IPR053266">
    <property type="entry name" value="Zinc_finger_protein_7"/>
</dbReference>
<dbReference type="InterPro" id="IPR036236">
    <property type="entry name" value="Znf_C2H2_sf"/>
</dbReference>
<evidence type="ECO:0000259" key="3">
    <source>
        <dbReference type="PROSITE" id="PS50157"/>
    </source>
</evidence>
<organism evidence="4 5">
    <name type="scientific">Thalictrum thalictroides</name>
    <name type="common">Rue-anemone</name>
    <name type="synonym">Anemone thalictroides</name>
    <dbReference type="NCBI Taxonomy" id="46969"/>
    <lineage>
        <taxon>Eukaryota</taxon>
        <taxon>Viridiplantae</taxon>
        <taxon>Streptophyta</taxon>
        <taxon>Embryophyta</taxon>
        <taxon>Tracheophyta</taxon>
        <taxon>Spermatophyta</taxon>
        <taxon>Magnoliopsida</taxon>
        <taxon>Ranunculales</taxon>
        <taxon>Ranunculaceae</taxon>
        <taxon>Thalictroideae</taxon>
        <taxon>Thalictrum</taxon>
    </lineage>
</organism>
<dbReference type="EMBL" id="JABWDY010039641">
    <property type="protein sequence ID" value="KAF5178751.1"/>
    <property type="molecule type" value="Genomic_DNA"/>
</dbReference>
<dbReference type="SUPFAM" id="SSF57667">
    <property type="entry name" value="beta-beta-alpha zinc fingers"/>
    <property type="match status" value="1"/>
</dbReference>
<dbReference type="AlphaFoldDB" id="A0A7J6V1S1"/>
<evidence type="ECO:0000313" key="5">
    <source>
        <dbReference type="Proteomes" id="UP000554482"/>
    </source>
</evidence>
<dbReference type="Gene3D" id="3.30.160.60">
    <property type="entry name" value="Classic Zinc Finger"/>
    <property type="match status" value="1"/>
</dbReference>
<keyword evidence="1" id="KW-0862">Zinc</keyword>
<dbReference type="Proteomes" id="UP000554482">
    <property type="component" value="Unassembled WGS sequence"/>
</dbReference>
<dbReference type="PROSITE" id="PS00028">
    <property type="entry name" value="ZINC_FINGER_C2H2_1"/>
    <property type="match status" value="1"/>
</dbReference>
<evidence type="ECO:0000256" key="2">
    <source>
        <dbReference type="SAM" id="MobiDB-lite"/>
    </source>
</evidence>
<dbReference type="GO" id="GO:0008270">
    <property type="term" value="F:zinc ion binding"/>
    <property type="evidence" value="ECO:0007669"/>
    <property type="project" value="UniProtKB-KW"/>
</dbReference>
<dbReference type="PANTHER" id="PTHR47593">
    <property type="entry name" value="ZINC FINGER PROTEIN 4-LIKE"/>
    <property type="match status" value="1"/>
</dbReference>
<proteinExistence type="predicted"/>
<keyword evidence="5" id="KW-1185">Reference proteome</keyword>
<name>A0A7J6V1S1_THATH</name>
<sequence>MNIFPRREEETNQRNTSRTSHEKNEVELSVGGEDDLGEWLKLSLGKDGCYSEVVDDGDDNETIQTKPIPRKIFSCNFCRRKFFSSQALGGHQNAHKRERGVAKRYHVHTQRMLSIMDFNARSLGVQAHSLLQISNSREGNSNMVARFSSPNEGFLSVSCTNSNQPFMHNGSTAAIWPGSFHVGPSTTQLKQTSDQFKLDLNLRL</sequence>
<keyword evidence="1" id="KW-0863">Zinc-finger</keyword>
<dbReference type="OrthoDB" id="1933825at2759"/>
<accession>A0A7J6V1S1</accession>
<gene>
    <name evidence="4" type="ORF">FRX31_031659</name>
</gene>
<comment type="caution">
    <text evidence="4">The sequence shown here is derived from an EMBL/GenBank/DDBJ whole genome shotgun (WGS) entry which is preliminary data.</text>
</comment>
<dbReference type="InterPro" id="IPR013087">
    <property type="entry name" value="Znf_C2H2_type"/>
</dbReference>
<feature type="domain" description="C2H2-type" evidence="3">
    <location>
        <begin position="73"/>
        <end position="100"/>
    </location>
</feature>
<protein>
    <submittedName>
        <fullName evidence="4">Zinc finger protein</fullName>
    </submittedName>
</protein>
<dbReference type="PANTHER" id="PTHR47593:SF8">
    <property type="entry name" value="OS12G0581900 PROTEIN"/>
    <property type="match status" value="1"/>
</dbReference>
<reference evidence="4 5" key="1">
    <citation type="submission" date="2020-06" db="EMBL/GenBank/DDBJ databases">
        <title>Transcriptomic and genomic resources for Thalictrum thalictroides and T. hernandezii: Facilitating candidate gene discovery in an emerging model plant lineage.</title>
        <authorList>
            <person name="Arias T."/>
            <person name="Riano-Pachon D.M."/>
            <person name="Di Stilio V.S."/>
        </authorList>
    </citation>
    <scope>NUCLEOTIDE SEQUENCE [LARGE SCALE GENOMIC DNA]</scope>
    <source>
        <strain evidence="5">cv. WT478/WT964</strain>
        <tissue evidence="4">Leaves</tissue>
    </source>
</reference>
<keyword evidence="1" id="KW-0479">Metal-binding</keyword>
<feature type="compositionally biased region" description="Basic and acidic residues" evidence="2">
    <location>
        <begin position="1"/>
        <end position="12"/>
    </location>
</feature>
<dbReference type="PROSITE" id="PS50157">
    <property type="entry name" value="ZINC_FINGER_C2H2_2"/>
    <property type="match status" value="1"/>
</dbReference>
<evidence type="ECO:0000313" key="4">
    <source>
        <dbReference type="EMBL" id="KAF5178751.1"/>
    </source>
</evidence>
<evidence type="ECO:0000256" key="1">
    <source>
        <dbReference type="PROSITE-ProRule" id="PRU00042"/>
    </source>
</evidence>